<dbReference type="Gene3D" id="1.10.10.10">
    <property type="entry name" value="Winged helix-like DNA-binding domain superfamily/Winged helix DNA-binding domain"/>
    <property type="match status" value="1"/>
</dbReference>
<evidence type="ECO:0000256" key="1">
    <source>
        <dbReference type="ARBA" id="ARBA00023015"/>
    </source>
</evidence>
<feature type="region of interest" description="Disordered" evidence="4">
    <location>
        <begin position="170"/>
        <end position="299"/>
    </location>
</feature>
<evidence type="ECO:0000313" key="6">
    <source>
        <dbReference type="EMBL" id="GGS45937.1"/>
    </source>
</evidence>
<dbReference type="AlphaFoldDB" id="A0A918GLF0"/>
<dbReference type="PANTHER" id="PTHR34580">
    <property type="match status" value="1"/>
</dbReference>
<accession>A0A918GLF0</accession>
<evidence type="ECO:0000313" key="7">
    <source>
        <dbReference type="Proteomes" id="UP000653493"/>
    </source>
</evidence>
<keyword evidence="3" id="KW-0804">Transcription</keyword>
<dbReference type="InterPro" id="IPR051534">
    <property type="entry name" value="CBASS_pafABC_assoc_protein"/>
</dbReference>
<feature type="compositionally biased region" description="Gly residues" evidence="4">
    <location>
        <begin position="470"/>
        <end position="482"/>
    </location>
</feature>
<dbReference type="InterPro" id="IPR036388">
    <property type="entry name" value="WH-like_DNA-bd_sf"/>
</dbReference>
<protein>
    <recommendedName>
        <fullName evidence="5">HTH deoR-type domain-containing protein</fullName>
    </recommendedName>
</protein>
<dbReference type="Pfam" id="PF08279">
    <property type="entry name" value="HTH_11"/>
    <property type="match status" value="1"/>
</dbReference>
<keyword evidence="7" id="KW-1185">Reference proteome</keyword>
<dbReference type="GO" id="GO:0003677">
    <property type="term" value="F:DNA binding"/>
    <property type="evidence" value="ECO:0007669"/>
    <property type="project" value="UniProtKB-KW"/>
</dbReference>
<reference evidence="6" key="1">
    <citation type="journal article" date="2014" name="Int. J. Syst. Evol. Microbiol.">
        <title>Complete genome sequence of Corynebacterium casei LMG S-19264T (=DSM 44701T), isolated from a smear-ripened cheese.</title>
        <authorList>
            <consortium name="US DOE Joint Genome Institute (JGI-PGF)"/>
            <person name="Walter F."/>
            <person name="Albersmeier A."/>
            <person name="Kalinowski J."/>
            <person name="Ruckert C."/>
        </authorList>
    </citation>
    <scope>NUCLEOTIDE SEQUENCE</scope>
    <source>
        <strain evidence="6">JCM 4234</strain>
    </source>
</reference>
<feature type="compositionally biased region" description="Gly residues" evidence="4">
    <location>
        <begin position="219"/>
        <end position="229"/>
    </location>
</feature>
<dbReference type="EMBL" id="BMSL01000011">
    <property type="protein sequence ID" value="GGS45937.1"/>
    <property type="molecule type" value="Genomic_DNA"/>
</dbReference>
<gene>
    <name evidence="6" type="ORF">GCM10010238_39580</name>
</gene>
<feature type="compositionally biased region" description="Basic and acidic residues" evidence="4">
    <location>
        <begin position="170"/>
        <end position="193"/>
    </location>
</feature>
<dbReference type="PROSITE" id="PS51000">
    <property type="entry name" value="HTH_DEOR_2"/>
    <property type="match status" value="1"/>
</dbReference>
<feature type="domain" description="HTH deoR-type" evidence="5">
    <location>
        <begin position="4"/>
        <end position="63"/>
    </location>
</feature>
<reference evidence="6" key="2">
    <citation type="submission" date="2020-09" db="EMBL/GenBank/DDBJ databases">
        <authorList>
            <person name="Sun Q."/>
            <person name="Ohkuma M."/>
        </authorList>
    </citation>
    <scope>NUCLEOTIDE SEQUENCE</scope>
    <source>
        <strain evidence="6">JCM 4234</strain>
    </source>
</reference>
<dbReference type="SUPFAM" id="SSF46785">
    <property type="entry name" value="Winged helix' DNA-binding domain"/>
    <property type="match status" value="1"/>
</dbReference>
<evidence type="ECO:0000256" key="4">
    <source>
        <dbReference type="SAM" id="MobiDB-lite"/>
    </source>
</evidence>
<name>A0A918GLF0_STRGD</name>
<dbReference type="GO" id="GO:0003700">
    <property type="term" value="F:DNA-binding transcription factor activity"/>
    <property type="evidence" value="ECO:0007669"/>
    <property type="project" value="InterPro"/>
</dbReference>
<dbReference type="InterPro" id="IPR036390">
    <property type="entry name" value="WH_DNA-bd_sf"/>
</dbReference>
<dbReference type="InterPro" id="IPR026881">
    <property type="entry name" value="WYL_dom"/>
</dbReference>
<feature type="compositionally biased region" description="Basic and acidic residues" evidence="4">
    <location>
        <begin position="260"/>
        <end position="285"/>
    </location>
</feature>
<organism evidence="6 7">
    <name type="scientific">Streptomyces griseoviridis</name>
    <dbReference type="NCBI Taxonomy" id="45398"/>
    <lineage>
        <taxon>Bacteria</taxon>
        <taxon>Bacillati</taxon>
        <taxon>Actinomycetota</taxon>
        <taxon>Actinomycetes</taxon>
        <taxon>Kitasatosporales</taxon>
        <taxon>Streptomycetaceae</taxon>
        <taxon>Streptomyces</taxon>
    </lineage>
</organism>
<dbReference type="InterPro" id="IPR013196">
    <property type="entry name" value="HTH_11"/>
</dbReference>
<evidence type="ECO:0000256" key="2">
    <source>
        <dbReference type="ARBA" id="ARBA00023125"/>
    </source>
</evidence>
<dbReference type="Pfam" id="PF13280">
    <property type="entry name" value="WYL"/>
    <property type="match status" value="1"/>
</dbReference>
<comment type="caution">
    <text evidence="6">The sequence shown here is derived from an EMBL/GenBank/DDBJ whole genome shotgun (WGS) entry which is preliminary data.</text>
</comment>
<keyword evidence="2" id="KW-0238">DNA-binding</keyword>
<evidence type="ECO:0000256" key="3">
    <source>
        <dbReference type="ARBA" id="ARBA00023163"/>
    </source>
</evidence>
<feature type="region of interest" description="Disordered" evidence="4">
    <location>
        <begin position="461"/>
        <end position="524"/>
    </location>
</feature>
<feature type="compositionally biased region" description="Basic and acidic residues" evidence="4">
    <location>
        <begin position="242"/>
        <end position="253"/>
    </location>
</feature>
<feature type="compositionally biased region" description="Basic and acidic residues" evidence="4">
    <location>
        <begin position="205"/>
        <end position="215"/>
    </location>
</feature>
<dbReference type="PROSITE" id="PS00894">
    <property type="entry name" value="HTH_DEOR_1"/>
    <property type="match status" value="1"/>
</dbReference>
<dbReference type="InterPro" id="IPR018356">
    <property type="entry name" value="Tscrpt_reg_HTH_DeoR_CS"/>
</dbReference>
<dbReference type="PANTHER" id="PTHR34580:SF3">
    <property type="entry name" value="PROTEIN PAFB"/>
    <property type="match status" value="1"/>
</dbReference>
<proteinExistence type="predicted"/>
<keyword evidence="1" id="KW-0805">Transcription regulation</keyword>
<dbReference type="InterPro" id="IPR001034">
    <property type="entry name" value="DeoR_HTH"/>
</dbReference>
<evidence type="ECO:0000259" key="5">
    <source>
        <dbReference type="PROSITE" id="PS51000"/>
    </source>
</evidence>
<sequence length="524" mass="55098">MQKTSARLLALLSLLQSRRDWPGDELAARLDVSTRTVRRDVDRLRELGYPVTAVKGPDGGYRLGTGAQLPPLLFDDDQAVALAVALQTATVTGAGIGEAAARALTTLRQVLPARLRHRIAAFQVTAVAPPGADPVQADSRVLMEISTAIHAREELRFDYVPAHPAVRGREGEVVSRGAKREEVTRGTEGRVGTRDAGGGAVSRGGKREEVTRGTEGRVGVRGAGGGAGVRGREGRGVAAGDAEDRGDERDPTERGTVARGAEDRRDERNPTERGTTARDAEDRGGQRNPAARDTAGRGEGAGAVVRRRVLPHHLVTWRGRWYLLAWDLDRDDWRTFRADRVSPRTPTGPRFTPREVPGGDVAAFVAGRFRGMDGQAGRLCRGEAVLDVPAATVAPYVHDGLVEELGSGRCRVVLDSWSWTGLAAAMSRFDAVPHDVRPAELREAFAVLARRCAVAAGGVEEDGVGEDGVGEGGVGEGGVGEGGVEDEGGTGEAPPSPGVVSGACETRRGPRPSAGATDGPEGGP</sequence>
<dbReference type="Proteomes" id="UP000653493">
    <property type="component" value="Unassembled WGS sequence"/>
</dbReference>